<evidence type="ECO:0000256" key="2">
    <source>
        <dbReference type="ARBA" id="ARBA00022723"/>
    </source>
</evidence>
<feature type="region of interest" description="Disordered" evidence="6">
    <location>
        <begin position="469"/>
        <end position="499"/>
    </location>
</feature>
<feature type="coiled-coil region" evidence="5">
    <location>
        <begin position="505"/>
        <end position="559"/>
    </location>
</feature>
<evidence type="ECO:0000256" key="5">
    <source>
        <dbReference type="SAM" id="Coils"/>
    </source>
</evidence>
<feature type="compositionally biased region" description="Low complexity" evidence="6">
    <location>
        <begin position="408"/>
        <end position="418"/>
    </location>
</feature>
<dbReference type="SMART" id="SM00324">
    <property type="entry name" value="RhoGAP"/>
    <property type="match status" value="1"/>
</dbReference>
<feature type="coiled-coil region" evidence="5">
    <location>
        <begin position="598"/>
        <end position="625"/>
    </location>
</feature>
<evidence type="ECO:0000259" key="8">
    <source>
        <dbReference type="PROSITE" id="PS50238"/>
    </source>
</evidence>
<dbReference type="PROSITE" id="PS50238">
    <property type="entry name" value="RHOGAP"/>
    <property type="match status" value="1"/>
</dbReference>
<dbReference type="InterPro" id="IPR008936">
    <property type="entry name" value="Rho_GTPase_activation_prot"/>
</dbReference>
<dbReference type="InterPro" id="IPR000198">
    <property type="entry name" value="RhoGAP_dom"/>
</dbReference>
<evidence type="ECO:0000313" key="10">
    <source>
        <dbReference type="Proteomes" id="UP000018144"/>
    </source>
</evidence>
<evidence type="ECO:0000256" key="6">
    <source>
        <dbReference type="SAM" id="MobiDB-lite"/>
    </source>
</evidence>
<evidence type="ECO:0000313" key="9">
    <source>
        <dbReference type="EMBL" id="CCX34188.1"/>
    </source>
</evidence>
<evidence type="ECO:0000256" key="3">
    <source>
        <dbReference type="ARBA" id="ARBA00022833"/>
    </source>
</evidence>
<dbReference type="Proteomes" id="UP000018144">
    <property type="component" value="Unassembled WGS sequence"/>
</dbReference>
<keyword evidence="3 4" id="KW-0862">Zinc</keyword>
<keyword evidence="1" id="KW-0343">GTPase activation</keyword>
<dbReference type="FunFam" id="1.10.555.10:FF:000043">
    <property type="entry name" value="Rho GTPase activator Rga"/>
    <property type="match status" value="1"/>
</dbReference>
<dbReference type="CDD" id="cd09395">
    <property type="entry name" value="LIM2_Rga"/>
    <property type="match status" value="1"/>
</dbReference>
<dbReference type="CDD" id="cd09394">
    <property type="entry name" value="LIM1_Rga"/>
    <property type="match status" value="1"/>
</dbReference>
<dbReference type="PROSITE" id="PS00478">
    <property type="entry name" value="LIM_DOMAIN_1"/>
    <property type="match status" value="1"/>
</dbReference>
<dbReference type="InterPro" id="IPR050729">
    <property type="entry name" value="Rho-GAP"/>
</dbReference>
<dbReference type="Pfam" id="PF00620">
    <property type="entry name" value="RhoGAP"/>
    <property type="match status" value="1"/>
</dbReference>
<feature type="domain" description="LIM zinc-binding" evidence="7">
    <location>
        <begin position="18"/>
        <end position="80"/>
    </location>
</feature>
<dbReference type="AlphaFoldDB" id="U4LX16"/>
<dbReference type="InterPro" id="IPR001781">
    <property type="entry name" value="Znf_LIM"/>
</dbReference>
<feature type="compositionally biased region" description="Low complexity" evidence="6">
    <location>
        <begin position="326"/>
        <end position="339"/>
    </location>
</feature>
<dbReference type="Gene3D" id="1.10.555.10">
    <property type="entry name" value="Rho GTPase activation protein"/>
    <property type="match status" value="1"/>
</dbReference>
<sequence length="994" mass="109978">MNTDGSPPGSPYQEDEDIPCKGCGQVLEEGKAFELAGNRWHIDCFRCNSCSTLLDSDANLLLLGDGSLICSSCTYSCTACNQKIEDLAILTGDQAYCAGCFRCRNCKRKIENLKYARTSQGIFCMGCHETLMSRRKKSSRPKPSSRTSTNDAHTPMVEHKKNNDKSLPPLPPPDTGDGGSPTPTPNRPSPNPAGPSLAKFTPQQLSPMGLSADNLRTSRAQKRHSFQGLDQLTANGNPFGDFTGNIPLVLDDSSHGRSSPYSGTEWDKIKPNDGKITSAYEAENRNARPHIATQDRSYELQAALDKSDIPRISHESAERVERLLNSAGRSSSDIGSSEGFKLDEAPRERKRSVGGMSPPETAAPSPPRDSIGSIPPRGDSFRPVLSRMNTPYTGRSSFTPSQTRSQHSHLPSGSSSLSVKIDSPESTSGRRPSVAQESNFSPISDSDSEPNNNSFGFVQQLDLAFGNRDNTYHKDRKTSHGRSLSELAARSPGEQAYGDMVSPMYMDAKDEIRTLKQELRRSTQRIVELETKLNNSASAKALQESIMQKRSTVALLETEREAFLRELMVIKQHLDASKTDGKSINPVELKSGLITGLTKELEALKATLKSDISDLVQQRDQLLEDVESFGRLREQAIMETEQLNMKNAQLADLNNELTGRIQAQFKANSKGLGIYEGDTELMDPAELEKRLAQSSASLPTIGLPYDATVESSEVMIAQKVSPFKNGVGQKKQFWKKPGAAIMKNAGKLSNKVFATEIHLDGAGIILDPRFPGGKPWVKKDKKNGAIPGEPVITAPIDPNAVLMFGGDLVTRTEYEGTKIPAVVQKCIQEVEMRGMDMEGIYRKSGGATQMRQIQDEFERGDDVQFSPDLDICSVTSVLKQYFRNLPNPLITYELYDRFVESTNEYEVEKRVELLRQVTEDLPQAHRDVLQFVIFHLARVAARREENLMNSRNLAVVFAPTLLRHMSDEREMSDMHMKNNAIQFLIDNNESIFQL</sequence>
<dbReference type="PROSITE" id="PS50023">
    <property type="entry name" value="LIM_DOMAIN_2"/>
    <property type="match status" value="1"/>
</dbReference>
<proteinExistence type="predicted"/>
<dbReference type="PANTHER" id="PTHR23176:SF128">
    <property type="entry name" value="RHO GTPASE-ACTIVATING PROTEIN RGD1"/>
    <property type="match status" value="1"/>
</dbReference>
<evidence type="ECO:0000256" key="1">
    <source>
        <dbReference type="ARBA" id="ARBA00022468"/>
    </source>
</evidence>
<dbReference type="eggNOG" id="KOG1704">
    <property type="taxonomic scope" value="Eukaryota"/>
</dbReference>
<feature type="compositionally biased region" description="Polar residues" evidence="6">
    <location>
        <begin position="424"/>
        <end position="455"/>
    </location>
</feature>
<keyword evidence="5" id="KW-0175">Coiled coil</keyword>
<dbReference type="Pfam" id="PF00412">
    <property type="entry name" value="LIM"/>
    <property type="match status" value="1"/>
</dbReference>
<keyword evidence="4" id="KW-0440">LIM domain</keyword>
<dbReference type="SMART" id="SM00132">
    <property type="entry name" value="LIM"/>
    <property type="match status" value="2"/>
</dbReference>
<evidence type="ECO:0000256" key="4">
    <source>
        <dbReference type="PROSITE-ProRule" id="PRU00125"/>
    </source>
</evidence>
<dbReference type="CDD" id="cd00159">
    <property type="entry name" value="RhoGAP"/>
    <property type="match status" value="1"/>
</dbReference>
<feature type="compositionally biased region" description="Polar residues" evidence="6">
    <location>
        <begin position="387"/>
        <end position="404"/>
    </location>
</feature>
<feature type="domain" description="Rho-GAP" evidence="8">
    <location>
        <begin position="806"/>
        <end position="992"/>
    </location>
</feature>
<dbReference type="SUPFAM" id="SSF48350">
    <property type="entry name" value="GTPase activation domain, GAP"/>
    <property type="match status" value="1"/>
</dbReference>
<keyword evidence="2 4" id="KW-0479">Metal-binding</keyword>
<dbReference type="GO" id="GO:0005938">
    <property type="term" value="C:cell cortex"/>
    <property type="evidence" value="ECO:0007669"/>
    <property type="project" value="UniProtKB-ARBA"/>
</dbReference>
<keyword evidence="10" id="KW-1185">Reference proteome</keyword>
<dbReference type="OMA" id="GFERSPQ"/>
<name>U4LX16_PYROM</name>
<dbReference type="Gene3D" id="2.10.110.10">
    <property type="entry name" value="Cysteine Rich Protein"/>
    <property type="match status" value="2"/>
</dbReference>
<dbReference type="EMBL" id="HF936379">
    <property type="protein sequence ID" value="CCX34188.1"/>
    <property type="molecule type" value="Genomic_DNA"/>
</dbReference>
<dbReference type="OrthoDB" id="79452at2759"/>
<organism evidence="9 10">
    <name type="scientific">Pyronema omphalodes (strain CBS 100304)</name>
    <name type="common">Pyronema confluens</name>
    <dbReference type="NCBI Taxonomy" id="1076935"/>
    <lineage>
        <taxon>Eukaryota</taxon>
        <taxon>Fungi</taxon>
        <taxon>Dikarya</taxon>
        <taxon>Ascomycota</taxon>
        <taxon>Pezizomycotina</taxon>
        <taxon>Pezizomycetes</taxon>
        <taxon>Pezizales</taxon>
        <taxon>Pyronemataceae</taxon>
        <taxon>Pyronema</taxon>
    </lineage>
</organism>
<evidence type="ECO:0000259" key="7">
    <source>
        <dbReference type="PROSITE" id="PS50023"/>
    </source>
</evidence>
<dbReference type="GO" id="GO:0005096">
    <property type="term" value="F:GTPase activator activity"/>
    <property type="evidence" value="ECO:0007669"/>
    <property type="project" value="UniProtKB-KW"/>
</dbReference>
<accession>U4LX16</accession>
<dbReference type="STRING" id="1076935.U4LX16"/>
<protein>
    <submittedName>
        <fullName evidence="9">Similar to Probable Rho-type GTPase-activating protein 4 acc. no. O74360</fullName>
    </submittedName>
</protein>
<feature type="region of interest" description="Disordered" evidence="6">
    <location>
        <begin position="135"/>
        <end position="210"/>
    </location>
</feature>
<dbReference type="GO" id="GO:0007165">
    <property type="term" value="P:signal transduction"/>
    <property type="evidence" value="ECO:0007669"/>
    <property type="project" value="InterPro"/>
</dbReference>
<reference evidence="9 10" key="1">
    <citation type="journal article" date="2013" name="PLoS Genet.">
        <title>The genome and development-dependent transcriptomes of Pyronema confluens: a window into fungal evolution.</title>
        <authorList>
            <person name="Traeger S."/>
            <person name="Altegoer F."/>
            <person name="Freitag M."/>
            <person name="Gabaldon T."/>
            <person name="Kempken F."/>
            <person name="Kumar A."/>
            <person name="Marcet-Houben M."/>
            <person name="Poggeler S."/>
            <person name="Stajich J.E."/>
            <person name="Nowrousian M."/>
        </authorList>
    </citation>
    <scope>NUCLEOTIDE SEQUENCE [LARGE SCALE GENOMIC DNA]</scope>
    <source>
        <strain evidence="10">CBS 100304</strain>
        <tissue evidence="9">Vegetative mycelium</tissue>
    </source>
</reference>
<feature type="region of interest" description="Disordered" evidence="6">
    <location>
        <begin position="325"/>
        <end position="455"/>
    </location>
</feature>
<dbReference type="FunFam" id="2.10.110.10:FF:000044">
    <property type="entry name" value="Rho GTPase activator Rga"/>
    <property type="match status" value="1"/>
</dbReference>
<dbReference type="PANTHER" id="PTHR23176">
    <property type="entry name" value="RHO/RAC/CDC GTPASE-ACTIVATING PROTEIN"/>
    <property type="match status" value="1"/>
</dbReference>
<gene>
    <name evidence="9" type="ORF">PCON_02961</name>
</gene>
<feature type="compositionally biased region" description="Pro residues" evidence="6">
    <location>
        <begin position="182"/>
        <end position="193"/>
    </location>
</feature>
<dbReference type="GO" id="GO:0046872">
    <property type="term" value="F:metal ion binding"/>
    <property type="evidence" value="ECO:0007669"/>
    <property type="project" value="UniProtKB-KW"/>
</dbReference>
<dbReference type="eggNOG" id="KOG1453">
    <property type="taxonomic scope" value="Eukaryota"/>
</dbReference>